<evidence type="ECO:0000256" key="5">
    <source>
        <dbReference type="PROSITE-ProRule" id="PRU00723"/>
    </source>
</evidence>
<dbReference type="SUPFAM" id="SSF90229">
    <property type="entry name" value="CCCH zinc finger"/>
    <property type="match status" value="5"/>
</dbReference>
<feature type="domain" description="C3H1-type" evidence="7">
    <location>
        <begin position="87"/>
        <end position="115"/>
    </location>
</feature>
<evidence type="ECO:0000256" key="1">
    <source>
        <dbReference type="ARBA" id="ARBA00022723"/>
    </source>
</evidence>
<keyword evidence="3 5" id="KW-0862">Zinc</keyword>
<dbReference type="GeneID" id="111279226"/>
<feature type="region of interest" description="Disordered" evidence="6">
    <location>
        <begin position="394"/>
        <end position="473"/>
    </location>
</feature>
<dbReference type="AlphaFoldDB" id="A0A6P5X178"/>
<dbReference type="Pfam" id="PF00642">
    <property type="entry name" value="zf-CCCH"/>
    <property type="match status" value="5"/>
</dbReference>
<feature type="compositionally biased region" description="Low complexity" evidence="6">
    <location>
        <begin position="397"/>
        <end position="473"/>
    </location>
</feature>
<dbReference type="OrthoDB" id="411372at2759"/>
<dbReference type="InterPro" id="IPR050974">
    <property type="entry name" value="Plant_ZF_CCCH"/>
</dbReference>
<evidence type="ECO:0000313" key="8">
    <source>
        <dbReference type="Proteomes" id="UP000515121"/>
    </source>
</evidence>
<reference evidence="9" key="1">
    <citation type="submission" date="2025-08" db="UniProtKB">
        <authorList>
            <consortium name="RefSeq"/>
        </authorList>
    </citation>
    <scope>IDENTIFICATION</scope>
    <source>
        <tissue evidence="9">Fruit stalk</tissue>
    </source>
</reference>
<dbReference type="SMART" id="SM00356">
    <property type="entry name" value="ZnF_C3H1"/>
    <property type="match status" value="5"/>
</dbReference>
<feature type="zinc finger region" description="C3H1-type" evidence="5">
    <location>
        <begin position="133"/>
        <end position="161"/>
    </location>
</feature>
<feature type="zinc finger region" description="C3H1-type" evidence="5">
    <location>
        <begin position="341"/>
        <end position="369"/>
    </location>
</feature>
<feature type="compositionally biased region" description="Low complexity" evidence="6">
    <location>
        <begin position="275"/>
        <end position="285"/>
    </location>
</feature>
<proteinExistence type="predicted"/>
<dbReference type="KEGG" id="dzi:111279226"/>
<evidence type="ECO:0000256" key="2">
    <source>
        <dbReference type="ARBA" id="ARBA00022771"/>
    </source>
</evidence>
<dbReference type="InterPro" id="IPR000571">
    <property type="entry name" value="Znf_CCCH"/>
</dbReference>
<evidence type="ECO:0000256" key="4">
    <source>
        <dbReference type="ARBA" id="ARBA00023125"/>
    </source>
</evidence>
<dbReference type="GO" id="GO:0003729">
    <property type="term" value="F:mRNA binding"/>
    <property type="evidence" value="ECO:0007669"/>
    <property type="project" value="UniProtKB-ARBA"/>
</dbReference>
<accession>A0A6P5X178</accession>
<gene>
    <name evidence="9" type="primary">LOC111279226</name>
</gene>
<dbReference type="Proteomes" id="UP000515121">
    <property type="component" value="Unplaced"/>
</dbReference>
<feature type="domain" description="C3H1-type" evidence="7">
    <location>
        <begin position="133"/>
        <end position="161"/>
    </location>
</feature>
<dbReference type="InterPro" id="IPR036855">
    <property type="entry name" value="Znf_CCCH_sf"/>
</dbReference>
<dbReference type="GO" id="GO:0008270">
    <property type="term" value="F:zinc ion binding"/>
    <property type="evidence" value="ECO:0007669"/>
    <property type="project" value="UniProtKB-KW"/>
</dbReference>
<keyword evidence="4" id="KW-0238">DNA-binding</keyword>
<evidence type="ECO:0000256" key="3">
    <source>
        <dbReference type="ARBA" id="ARBA00022833"/>
    </source>
</evidence>
<feature type="domain" description="C3H1-type" evidence="7">
    <location>
        <begin position="341"/>
        <end position="369"/>
    </location>
</feature>
<feature type="zinc finger region" description="C3H1-type" evidence="5">
    <location>
        <begin position="295"/>
        <end position="323"/>
    </location>
</feature>
<name>A0A6P5X178_DURZI</name>
<organism evidence="8 9">
    <name type="scientific">Durio zibethinus</name>
    <name type="common">Durian</name>
    <dbReference type="NCBI Taxonomy" id="66656"/>
    <lineage>
        <taxon>Eukaryota</taxon>
        <taxon>Viridiplantae</taxon>
        <taxon>Streptophyta</taxon>
        <taxon>Embryophyta</taxon>
        <taxon>Tracheophyta</taxon>
        <taxon>Spermatophyta</taxon>
        <taxon>Magnoliopsida</taxon>
        <taxon>eudicotyledons</taxon>
        <taxon>Gunneridae</taxon>
        <taxon>Pentapetalae</taxon>
        <taxon>rosids</taxon>
        <taxon>malvids</taxon>
        <taxon>Malvales</taxon>
        <taxon>Malvaceae</taxon>
        <taxon>Helicteroideae</taxon>
        <taxon>Durio</taxon>
    </lineage>
</organism>
<feature type="region of interest" description="Disordered" evidence="6">
    <location>
        <begin position="273"/>
        <end position="298"/>
    </location>
</feature>
<keyword evidence="8" id="KW-1185">Reference proteome</keyword>
<evidence type="ECO:0000256" key="6">
    <source>
        <dbReference type="SAM" id="MobiDB-lite"/>
    </source>
</evidence>
<evidence type="ECO:0000259" key="7">
    <source>
        <dbReference type="PROSITE" id="PS50103"/>
    </source>
</evidence>
<dbReference type="RefSeq" id="XP_022721923.1">
    <property type="nucleotide sequence ID" value="XM_022866188.1"/>
</dbReference>
<feature type="region of interest" description="Disordered" evidence="6">
    <location>
        <begin position="1"/>
        <end position="25"/>
    </location>
</feature>
<dbReference type="PANTHER" id="PTHR12506">
    <property type="entry name" value="PROTEIN PHOSPHATASE RELATED"/>
    <property type="match status" value="1"/>
</dbReference>
<dbReference type="Gene3D" id="4.10.1000.10">
    <property type="entry name" value="Zinc finger, CCCH-type"/>
    <property type="match status" value="2"/>
</dbReference>
<dbReference type="PANTHER" id="PTHR12506:SF41">
    <property type="entry name" value="ZINC FINGER CCCH DOMAIN-CONTAINING PROTEIN 58"/>
    <property type="match status" value="1"/>
</dbReference>
<evidence type="ECO:0000313" key="9">
    <source>
        <dbReference type="RefSeq" id="XP_022721923.1"/>
    </source>
</evidence>
<dbReference type="Gene3D" id="2.30.30.1190">
    <property type="match status" value="1"/>
</dbReference>
<protein>
    <submittedName>
        <fullName evidence="9">Zinc finger CCCH domain-containing protein 34-like</fullName>
    </submittedName>
</protein>
<keyword evidence="1 5" id="KW-0479">Metal-binding</keyword>
<sequence length="473" mass="50012">MERGSDSDPEPEWTASGPETGLEEPVWRLGLGDGSESYPVRPNEADCMYYLRTGFCGYGSKCRFNHPRDHARVIGAGRGGVEEYPERVGQPVCQFYMRTGTCKFGASCKYNHPKQGGGSVNSVPLNYYGYPLRLGEKECSYYVKTGRCKFGATCKFHHPAPPAVQLPAPSLAPPVARLPTPGPVPMSYPMVQSPSGRSSQQYGVVMARPPLMPGSYGQAPYGPLMLSPGMVYVPSWNPYLAPVNPGTQSNVGSSSIFRVTPLSPSAPAYTGSYQPVPSSVGPSSSFQKEQSFPERPGQPECHYYMKTGDCKYGSSCRYHHPPEVIAPKADVILSPLGFPLRPGAPPCTHYSQRGACKFGAACKFDHPMGTFSYSPSASSLADVPVAPCSVGSTVGTLAPSSSSSELRPELLSGSSKDPAPSIMSSSASASSESVGSFFSKGTPVPQSSTQQSTQSSAPSTGSGSSSTKAHTSS</sequence>
<dbReference type="GO" id="GO:0003677">
    <property type="term" value="F:DNA binding"/>
    <property type="evidence" value="ECO:0007669"/>
    <property type="project" value="UniProtKB-KW"/>
</dbReference>
<feature type="zinc finger region" description="C3H1-type" evidence="5">
    <location>
        <begin position="87"/>
        <end position="115"/>
    </location>
</feature>
<dbReference type="PROSITE" id="PS50103">
    <property type="entry name" value="ZF_C3H1"/>
    <property type="match status" value="5"/>
</dbReference>
<feature type="domain" description="C3H1-type" evidence="7">
    <location>
        <begin position="295"/>
        <end position="323"/>
    </location>
</feature>
<feature type="domain" description="C3H1-type" evidence="7">
    <location>
        <begin position="41"/>
        <end position="69"/>
    </location>
</feature>
<feature type="zinc finger region" description="C3H1-type" evidence="5">
    <location>
        <begin position="41"/>
        <end position="69"/>
    </location>
</feature>
<keyword evidence="2 5" id="KW-0863">Zinc-finger</keyword>